<feature type="transmembrane region" description="Helical" evidence="6">
    <location>
        <begin position="187"/>
        <end position="211"/>
    </location>
</feature>
<name>A0ABN8MYW4_9CNID</name>
<feature type="transmembrane region" description="Helical" evidence="6">
    <location>
        <begin position="123"/>
        <end position="149"/>
    </location>
</feature>
<dbReference type="EMBL" id="CALNXK010000005">
    <property type="protein sequence ID" value="CAH3037239.1"/>
    <property type="molecule type" value="Genomic_DNA"/>
</dbReference>
<comment type="caution">
    <text evidence="8">The sequence shown here is derived from an EMBL/GenBank/DDBJ whole genome shotgun (WGS) entry which is preliminary data.</text>
</comment>
<feature type="transmembrane region" description="Helical" evidence="6">
    <location>
        <begin position="156"/>
        <end position="175"/>
    </location>
</feature>
<dbReference type="CDD" id="cd00637">
    <property type="entry name" value="7tm_classA_rhodopsin-like"/>
    <property type="match status" value="1"/>
</dbReference>
<proteinExistence type="predicted"/>
<comment type="subcellular location">
    <subcellularLocation>
        <location evidence="1">Cell membrane</location>
        <topology evidence="1">Multi-pass membrane protein</topology>
    </subcellularLocation>
</comment>
<dbReference type="SUPFAM" id="SSF81321">
    <property type="entry name" value="Family A G protein-coupled receptor-like"/>
    <property type="match status" value="1"/>
</dbReference>
<evidence type="ECO:0000313" key="8">
    <source>
        <dbReference type="EMBL" id="CAH3037239.1"/>
    </source>
</evidence>
<keyword evidence="2" id="KW-1003">Cell membrane</keyword>
<feature type="transmembrane region" description="Helical" evidence="6">
    <location>
        <begin position="78"/>
        <end position="103"/>
    </location>
</feature>
<keyword evidence="4 6" id="KW-1133">Transmembrane helix</keyword>
<organism evidence="8 9">
    <name type="scientific">Porites lobata</name>
    <dbReference type="NCBI Taxonomy" id="104759"/>
    <lineage>
        <taxon>Eukaryota</taxon>
        <taxon>Metazoa</taxon>
        <taxon>Cnidaria</taxon>
        <taxon>Anthozoa</taxon>
        <taxon>Hexacorallia</taxon>
        <taxon>Scleractinia</taxon>
        <taxon>Fungiina</taxon>
        <taxon>Poritidae</taxon>
        <taxon>Porites</taxon>
    </lineage>
</organism>
<feature type="domain" description="G-protein coupled receptors family 1 profile" evidence="7">
    <location>
        <begin position="57"/>
        <end position="298"/>
    </location>
</feature>
<evidence type="ECO:0000256" key="2">
    <source>
        <dbReference type="ARBA" id="ARBA00022475"/>
    </source>
</evidence>
<evidence type="ECO:0000313" key="9">
    <source>
        <dbReference type="Proteomes" id="UP001159405"/>
    </source>
</evidence>
<evidence type="ECO:0000256" key="3">
    <source>
        <dbReference type="ARBA" id="ARBA00022692"/>
    </source>
</evidence>
<dbReference type="PRINTS" id="PR00237">
    <property type="entry name" value="GPCRRHODOPSN"/>
</dbReference>
<feature type="transmembrane region" description="Helical" evidence="6">
    <location>
        <begin position="243"/>
        <end position="262"/>
    </location>
</feature>
<gene>
    <name evidence="8" type="ORF">PLOB_00035468</name>
</gene>
<dbReference type="PANTHER" id="PTHR22750">
    <property type="entry name" value="G-PROTEIN COUPLED RECEPTOR"/>
    <property type="match status" value="1"/>
</dbReference>
<dbReference type="Proteomes" id="UP001159405">
    <property type="component" value="Unassembled WGS sequence"/>
</dbReference>
<keyword evidence="5 6" id="KW-0472">Membrane</keyword>
<dbReference type="Pfam" id="PF00001">
    <property type="entry name" value="7tm_1"/>
    <property type="match status" value="2"/>
</dbReference>
<sequence length="347" mass="38876">MFNITFNDVKNTSHGKVQECCNSLDIFFRDADSDIITISDTVLCVVNAIFSIVAVFSNLIVLYALYKATSLNSTSKALLCSLAISDLGVGAIVQPLFVAYRWIQIRGNLPDACTVGIISHIVASHLSAVSFMTMIAVSIDRLLALLLLVQYQSAVTLRRVVIVLILIWISGGLWAESWRRNQSTYSIISIIYIPVCLTLAFFSYLRIYLLLRKQACKMGRNVNPLKCIRKPNYMNFSRYKKSVTTMFCLFCAFLVSFLPYLVHKIAVAISGWSTSTSVLFSVGLTMVFINSSLNPIIYCWRIAEIKQIVLRLLFQCRGISLSSGKAHSKALFHSSRNQVQILPPEPR</sequence>
<dbReference type="InterPro" id="IPR017452">
    <property type="entry name" value="GPCR_Rhodpsn_7TM"/>
</dbReference>
<feature type="transmembrane region" description="Helical" evidence="6">
    <location>
        <begin position="48"/>
        <end position="66"/>
    </location>
</feature>
<dbReference type="InterPro" id="IPR000276">
    <property type="entry name" value="GPCR_Rhodpsn"/>
</dbReference>
<evidence type="ECO:0000256" key="1">
    <source>
        <dbReference type="ARBA" id="ARBA00004651"/>
    </source>
</evidence>
<evidence type="ECO:0000256" key="4">
    <source>
        <dbReference type="ARBA" id="ARBA00022989"/>
    </source>
</evidence>
<evidence type="ECO:0000256" key="6">
    <source>
        <dbReference type="SAM" id="Phobius"/>
    </source>
</evidence>
<evidence type="ECO:0000256" key="5">
    <source>
        <dbReference type="ARBA" id="ARBA00023136"/>
    </source>
</evidence>
<feature type="transmembrane region" description="Helical" evidence="6">
    <location>
        <begin position="282"/>
        <end position="303"/>
    </location>
</feature>
<reference evidence="8 9" key="1">
    <citation type="submission" date="2022-05" db="EMBL/GenBank/DDBJ databases">
        <authorList>
            <consortium name="Genoscope - CEA"/>
            <person name="William W."/>
        </authorList>
    </citation>
    <scope>NUCLEOTIDE SEQUENCE [LARGE SCALE GENOMIC DNA]</scope>
</reference>
<keyword evidence="9" id="KW-1185">Reference proteome</keyword>
<protein>
    <recommendedName>
        <fullName evidence="7">G-protein coupled receptors family 1 profile domain-containing protein</fullName>
    </recommendedName>
</protein>
<evidence type="ECO:0000259" key="7">
    <source>
        <dbReference type="PROSITE" id="PS50262"/>
    </source>
</evidence>
<dbReference type="PROSITE" id="PS50262">
    <property type="entry name" value="G_PROTEIN_RECEP_F1_2"/>
    <property type="match status" value="1"/>
</dbReference>
<accession>A0ABN8MYW4</accession>
<dbReference type="Gene3D" id="1.20.1070.10">
    <property type="entry name" value="Rhodopsin 7-helix transmembrane proteins"/>
    <property type="match status" value="1"/>
</dbReference>
<keyword evidence="3 6" id="KW-0812">Transmembrane</keyword>